<gene>
    <name evidence="2" type="ORF">BSTOLATCC_MIC5507</name>
</gene>
<sequence length="341" mass="40149">MEKEYNQQQKYREWLEQSHRFASTVAGILIECQEQSRRFNEDMNKLFEDGKEDFNIINSDARKSANKIFEECYRKEQEEKEKIEREYQLKCEEIKAGRAKFRVENIEKAFQIAKISAFSKIKERLRSLPKISKSCKTNRIPRPLWSIIIEYCDPASRCKLEKVCRLLFHLANEICPACTLSIGSEICCNFWKSQSIIRRIDIKYEDANCMYIKRVVLQNIEINVFERNLYFIRKNTCDRDLHFWEPKNDDKKYIVCRYCRKGAQIKEICGAQCRSHGELCITKGSKFPACNNHKCICCIASPEIASAFRTMDAIYLDCRKVVINKGGKKNLNELEFKVKLA</sequence>
<keyword evidence="1" id="KW-0175">Coiled coil</keyword>
<dbReference type="Proteomes" id="UP001162131">
    <property type="component" value="Unassembled WGS sequence"/>
</dbReference>
<reference evidence="2" key="1">
    <citation type="submission" date="2021-09" db="EMBL/GenBank/DDBJ databases">
        <authorList>
            <consortium name="AG Swart"/>
            <person name="Singh M."/>
            <person name="Singh A."/>
            <person name="Seah K."/>
            <person name="Emmerich C."/>
        </authorList>
    </citation>
    <scope>NUCLEOTIDE SEQUENCE</scope>
    <source>
        <strain evidence="2">ATCC30299</strain>
    </source>
</reference>
<accession>A0AAU9IRX9</accession>
<dbReference type="EMBL" id="CAJZBQ010000005">
    <property type="protein sequence ID" value="CAG9312265.1"/>
    <property type="molecule type" value="Genomic_DNA"/>
</dbReference>
<proteinExistence type="predicted"/>
<protein>
    <submittedName>
        <fullName evidence="2">Uncharacterized protein</fullName>
    </submittedName>
</protein>
<feature type="coiled-coil region" evidence="1">
    <location>
        <begin position="66"/>
        <end position="93"/>
    </location>
</feature>
<keyword evidence="3" id="KW-1185">Reference proteome</keyword>
<comment type="caution">
    <text evidence="2">The sequence shown here is derived from an EMBL/GenBank/DDBJ whole genome shotgun (WGS) entry which is preliminary data.</text>
</comment>
<evidence type="ECO:0000256" key="1">
    <source>
        <dbReference type="SAM" id="Coils"/>
    </source>
</evidence>
<evidence type="ECO:0000313" key="2">
    <source>
        <dbReference type="EMBL" id="CAG9312265.1"/>
    </source>
</evidence>
<dbReference type="SUPFAM" id="SSF81383">
    <property type="entry name" value="F-box domain"/>
    <property type="match status" value="1"/>
</dbReference>
<dbReference type="AlphaFoldDB" id="A0AAU9IRX9"/>
<evidence type="ECO:0000313" key="3">
    <source>
        <dbReference type="Proteomes" id="UP001162131"/>
    </source>
</evidence>
<dbReference type="InterPro" id="IPR036047">
    <property type="entry name" value="F-box-like_dom_sf"/>
</dbReference>
<organism evidence="2 3">
    <name type="scientific">Blepharisma stoltei</name>
    <dbReference type="NCBI Taxonomy" id="1481888"/>
    <lineage>
        <taxon>Eukaryota</taxon>
        <taxon>Sar</taxon>
        <taxon>Alveolata</taxon>
        <taxon>Ciliophora</taxon>
        <taxon>Postciliodesmatophora</taxon>
        <taxon>Heterotrichea</taxon>
        <taxon>Heterotrichida</taxon>
        <taxon>Blepharismidae</taxon>
        <taxon>Blepharisma</taxon>
    </lineage>
</organism>
<name>A0AAU9IRX9_9CILI</name>